<sequence length="371" mass="41084">MSVLPELKADVVVIGAGPAGSIAALNLAPFMRVLVVEKGGEHAARIGENLPAAANRLLRDMGLYEDFVAQGHLPSRHMRSAWGDSAIWETDEIRNLDGPGWHLDRRRFDAWLRAVARRRGAAIVDDTTVREIGREQHETWRIELMRGGRKLEVAARWIIDASGRRAVLDRRLGGGREPRDRLVCGWIFGKDTAEVSEDGDANELHAERGGWWYTSCLPDRGRVLAFYTDADLQDASSAHSREALLARVESIPELAGHLADRGFRPDGAYGFCAAHTATQDAVAGAGWLAVGDAALAFDPLSSQGLFNALYTGLAAADALYRRAIEASPSAFEEYQRQIEGIRDAYVKNLHACYQLESRWADMPFWRRRRVA</sequence>
<dbReference type="GO" id="GO:0004497">
    <property type="term" value="F:monooxygenase activity"/>
    <property type="evidence" value="ECO:0007669"/>
    <property type="project" value="UniProtKB-KW"/>
</dbReference>
<dbReference type="InterPro" id="IPR050816">
    <property type="entry name" value="Flavin-dep_Halogenase_NPB"/>
</dbReference>
<dbReference type="RefSeq" id="WP_102647689.1">
    <property type="nucleotide sequence ID" value="NZ_PNYA01000023.1"/>
</dbReference>
<dbReference type="PANTHER" id="PTHR43747">
    <property type="entry name" value="FAD-BINDING PROTEIN"/>
    <property type="match status" value="1"/>
</dbReference>
<evidence type="ECO:0000313" key="2">
    <source>
        <dbReference type="EMBL" id="PMS16642.1"/>
    </source>
</evidence>
<evidence type="ECO:0000313" key="3">
    <source>
        <dbReference type="Proteomes" id="UP000235616"/>
    </source>
</evidence>
<dbReference type="AlphaFoldDB" id="A0A2N7VHM5"/>
<proteinExistence type="predicted"/>
<comment type="caution">
    <text evidence="2">The sequence shown here is derived from an EMBL/GenBank/DDBJ whole genome shotgun (WGS) entry which is preliminary data.</text>
</comment>
<dbReference type="PRINTS" id="PR00420">
    <property type="entry name" value="RNGMNOXGNASE"/>
</dbReference>
<evidence type="ECO:0000259" key="1">
    <source>
        <dbReference type="Pfam" id="PF01494"/>
    </source>
</evidence>
<keyword evidence="3" id="KW-1185">Reference proteome</keyword>
<protein>
    <submittedName>
        <fullName evidence="2">FAD-binding monooxygenase</fullName>
    </submittedName>
</protein>
<dbReference type="Pfam" id="PF01494">
    <property type="entry name" value="FAD_binding_3"/>
    <property type="match status" value="1"/>
</dbReference>
<name>A0A2N7VHM5_9BURK</name>
<dbReference type="Gene3D" id="3.30.9.100">
    <property type="match status" value="1"/>
</dbReference>
<reference evidence="2 3" key="1">
    <citation type="submission" date="2018-01" db="EMBL/GenBank/DDBJ databases">
        <title>Whole genome analyses suggest that Burkholderia sensu lato contains two further novel genera in the rhizoxinica-symbiotica group Mycetohabitans gen. nov., and Trinickia gen. nov.: implications for the evolution of diazotrophy and nodulation in the Burkholderiaceae.</title>
        <authorList>
            <person name="Estrada-de los Santos P."/>
            <person name="Palmer M."/>
            <person name="Chavez-Ramirez B."/>
            <person name="Beukes C."/>
            <person name="Steenkamp E.T."/>
            <person name="Hirsch A.M."/>
            <person name="Manyaka P."/>
            <person name="Maluk M."/>
            <person name="Lafos M."/>
            <person name="Crook M."/>
            <person name="Gross E."/>
            <person name="Simon M.F."/>
            <person name="Bueno dos Reis Junior F."/>
            <person name="Poole P.S."/>
            <person name="Venter S.N."/>
            <person name="James E.K."/>
        </authorList>
    </citation>
    <scope>NUCLEOTIDE SEQUENCE [LARGE SCALE GENOMIC DNA]</scope>
    <source>
        <strain evidence="2 3">GIMN1.004</strain>
    </source>
</reference>
<feature type="domain" description="FAD-binding" evidence="1">
    <location>
        <begin position="9"/>
        <end position="336"/>
    </location>
</feature>
<dbReference type="Gene3D" id="3.50.50.60">
    <property type="entry name" value="FAD/NAD(P)-binding domain"/>
    <property type="match status" value="1"/>
</dbReference>
<keyword evidence="2" id="KW-0560">Oxidoreductase</keyword>
<keyword evidence="2" id="KW-0503">Monooxygenase</keyword>
<organism evidence="2 3">
    <name type="scientific">Trinickia dabaoshanensis</name>
    <dbReference type="NCBI Taxonomy" id="564714"/>
    <lineage>
        <taxon>Bacteria</taxon>
        <taxon>Pseudomonadati</taxon>
        <taxon>Pseudomonadota</taxon>
        <taxon>Betaproteobacteria</taxon>
        <taxon>Burkholderiales</taxon>
        <taxon>Burkholderiaceae</taxon>
        <taxon>Trinickia</taxon>
    </lineage>
</organism>
<dbReference type="InterPro" id="IPR002938">
    <property type="entry name" value="FAD-bd"/>
</dbReference>
<dbReference type="GO" id="GO:0071949">
    <property type="term" value="F:FAD binding"/>
    <property type="evidence" value="ECO:0007669"/>
    <property type="project" value="InterPro"/>
</dbReference>
<dbReference type="PANTHER" id="PTHR43747:SF1">
    <property type="entry name" value="SLR1998 PROTEIN"/>
    <property type="match status" value="1"/>
</dbReference>
<accession>A0A2N7VHM5</accession>
<gene>
    <name evidence="2" type="ORF">C0Z18_22650</name>
</gene>
<dbReference type="Proteomes" id="UP000235616">
    <property type="component" value="Unassembled WGS sequence"/>
</dbReference>
<dbReference type="EMBL" id="PNYA01000023">
    <property type="protein sequence ID" value="PMS16642.1"/>
    <property type="molecule type" value="Genomic_DNA"/>
</dbReference>
<dbReference type="OrthoDB" id="103324at2"/>
<dbReference type="InterPro" id="IPR036188">
    <property type="entry name" value="FAD/NAD-bd_sf"/>
</dbReference>
<dbReference type="SUPFAM" id="SSF51905">
    <property type="entry name" value="FAD/NAD(P)-binding domain"/>
    <property type="match status" value="1"/>
</dbReference>